<keyword evidence="1" id="KW-0472">Membrane</keyword>
<dbReference type="InterPro" id="IPR009544">
    <property type="entry name" value="DUF1163"/>
</dbReference>
<accession>A0A8X7TUA6</accession>
<evidence type="ECO:0000256" key="1">
    <source>
        <dbReference type="SAM" id="Phobius"/>
    </source>
</evidence>
<dbReference type="PANTHER" id="PTHR31125">
    <property type="entry name" value="F20P5.22 PROTEIN-RELATED"/>
    <property type="match status" value="1"/>
</dbReference>
<dbReference type="Proteomes" id="UP000886595">
    <property type="component" value="Unassembled WGS sequence"/>
</dbReference>
<keyword evidence="1" id="KW-1133">Transmembrane helix</keyword>
<dbReference type="Pfam" id="PF06651">
    <property type="entry name" value="DUF1163"/>
    <property type="match status" value="1"/>
</dbReference>
<feature type="transmembrane region" description="Helical" evidence="1">
    <location>
        <begin position="39"/>
        <end position="59"/>
    </location>
</feature>
<protein>
    <submittedName>
        <fullName evidence="2">Uncharacterized protein</fullName>
    </submittedName>
</protein>
<name>A0A8X7TUA6_BRACI</name>
<gene>
    <name evidence="2" type="ORF">Bca52824_083922</name>
</gene>
<dbReference type="OrthoDB" id="1111561at2759"/>
<reference evidence="2 3" key="1">
    <citation type="submission" date="2020-02" db="EMBL/GenBank/DDBJ databases">
        <authorList>
            <person name="Ma Q."/>
            <person name="Huang Y."/>
            <person name="Song X."/>
            <person name="Pei D."/>
        </authorList>
    </citation>
    <scope>NUCLEOTIDE SEQUENCE [LARGE SCALE GENOMIC DNA]</scope>
    <source>
        <strain evidence="2">Sxm20200214</strain>
        <tissue evidence="2">Leaf</tissue>
    </source>
</reference>
<dbReference type="EMBL" id="JAAMPC010000016">
    <property type="protein sequence ID" value="KAG2253786.1"/>
    <property type="molecule type" value="Genomic_DNA"/>
</dbReference>
<evidence type="ECO:0000313" key="3">
    <source>
        <dbReference type="Proteomes" id="UP000886595"/>
    </source>
</evidence>
<evidence type="ECO:0000313" key="2">
    <source>
        <dbReference type="EMBL" id="KAG2253786.1"/>
    </source>
</evidence>
<proteinExistence type="predicted"/>
<organism evidence="2 3">
    <name type="scientific">Brassica carinata</name>
    <name type="common">Ethiopian mustard</name>
    <name type="synonym">Abyssinian cabbage</name>
    <dbReference type="NCBI Taxonomy" id="52824"/>
    <lineage>
        <taxon>Eukaryota</taxon>
        <taxon>Viridiplantae</taxon>
        <taxon>Streptophyta</taxon>
        <taxon>Embryophyta</taxon>
        <taxon>Tracheophyta</taxon>
        <taxon>Spermatophyta</taxon>
        <taxon>Magnoliopsida</taxon>
        <taxon>eudicotyledons</taxon>
        <taxon>Gunneridae</taxon>
        <taxon>Pentapetalae</taxon>
        <taxon>rosids</taxon>
        <taxon>malvids</taxon>
        <taxon>Brassicales</taxon>
        <taxon>Brassicaceae</taxon>
        <taxon>Brassiceae</taxon>
        <taxon>Brassica</taxon>
    </lineage>
</organism>
<dbReference type="AlphaFoldDB" id="A0A8X7TUA6"/>
<comment type="caution">
    <text evidence="2">The sequence shown here is derived from an EMBL/GenBank/DDBJ whole genome shotgun (WGS) entry which is preliminary data.</text>
</comment>
<keyword evidence="1" id="KW-0812">Transmembrane</keyword>
<keyword evidence="3" id="KW-1185">Reference proteome</keyword>
<sequence>MDIEEGNYKEQKVLTRCKRSTTGVRKLLTRCKRFSIRRFANIVGIVFIAGYFFGLFWLMQACFREEPVQIPKIELASLDFTVLNITDTLLSAKWDVSIRIPSYLPGFYICLQGDLQASFLYKNVTLATSSPQKYDNLKYREAQVLKVSAGVSGEGIYGLIGKDITEDMKEKKEVRFGTRFYITDCRENTTGTMRYACDEVTLRFEPGSEMKAALFGMNPSCVNY</sequence>
<dbReference type="PANTHER" id="PTHR31125:SF8">
    <property type="entry name" value="F20P5.22 PROTEIN"/>
    <property type="match status" value="1"/>
</dbReference>